<dbReference type="Gene3D" id="3.40.50.450">
    <property type="match status" value="1"/>
</dbReference>
<sequence length="316" mass="35854">MNNKARNVIPRPPHPLQRQQKLPWQTPKPAEEDLTAPARIEALLHSESYRQADEDVAFLRRDESRGLRLQLDYSKPERLLQQHGIHHTIVVFGGTRIAEPAAARRRVEDLRKALLASPENPELKQQLATARRIQAKSHYYEIARDFGRLVGDSGSGPGDCRLVVMTGGGPGIMEAANRGAYDTGAKTVGLNITLPHEQYPNPYITPELCLRFHYFALRKMHFLLRARALVAFPGGLGTLDELFETLTLIQTRKISPLPVILVGAEYWKKAFNFDFLVEEGVVDNEDRELFWFAETAQEIWENILCWHEDNGTPLFG</sequence>
<proteinExistence type="predicted"/>
<dbReference type="GO" id="GO:0009691">
    <property type="term" value="P:cytokinin biosynthetic process"/>
    <property type="evidence" value="ECO:0007669"/>
    <property type="project" value="InterPro"/>
</dbReference>
<evidence type="ECO:0008006" key="3">
    <source>
        <dbReference type="Google" id="ProtNLM"/>
    </source>
</evidence>
<evidence type="ECO:0000313" key="2">
    <source>
        <dbReference type="EMBL" id="VAX12754.1"/>
    </source>
</evidence>
<dbReference type="PANTHER" id="PTHR43393">
    <property type="entry name" value="CYTOKININ RIBOSIDE 5'-MONOPHOSPHATE PHOSPHORIBOHYDROLASE"/>
    <property type="match status" value="1"/>
</dbReference>
<accession>A0A3B1BLT0</accession>
<feature type="region of interest" description="Disordered" evidence="1">
    <location>
        <begin position="1"/>
        <end position="29"/>
    </location>
</feature>
<protein>
    <recommendedName>
        <fullName evidence="3">AMP nucleosidase</fullName>
    </recommendedName>
</protein>
<evidence type="ECO:0000256" key="1">
    <source>
        <dbReference type="SAM" id="MobiDB-lite"/>
    </source>
</evidence>
<gene>
    <name evidence="2" type="ORF">MNBD_GAMMA24-1744</name>
</gene>
<dbReference type="EMBL" id="UOFZ01000064">
    <property type="protein sequence ID" value="VAX12754.1"/>
    <property type="molecule type" value="Genomic_DNA"/>
</dbReference>
<organism evidence="2">
    <name type="scientific">hydrothermal vent metagenome</name>
    <dbReference type="NCBI Taxonomy" id="652676"/>
    <lineage>
        <taxon>unclassified sequences</taxon>
        <taxon>metagenomes</taxon>
        <taxon>ecological metagenomes</taxon>
    </lineage>
</organism>
<dbReference type="GO" id="GO:0016787">
    <property type="term" value="F:hydrolase activity"/>
    <property type="evidence" value="ECO:0007669"/>
    <property type="project" value="InterPro"/>
</dbReference>
<name>A0A3B1BLT0_9ZZZZ</name>
<dbReference type="SUPFAM" id="SSF102405">
    <property type="entry name" value="MCP/YpsA-like"/>
    <property type="match status" value="1"/>
</dbReference>
<dbReference type="GO" id="GO:0005829">
    <property type="term" value="C:cytosol"/>
    <property type="evidence" value="ECO:0007669"/>
    <property type="project" value="TreeGrafter"/>
</dbReference>
<dbReference type="InterPro" id="IPR031100">
    <property type="entry name" value="LOG_fam"/>
</dbReference>
<reference evidence="2" key="1">
    <citation type="submission" date="2018-06" db="EMBL/GenBank/DDBJ databases">
        <authorList>
            <person name="Zhirakovskaya E."/>
        </authorList>
    </citation>
    <scope>NUCLEOTIDE SEQUENCE</scope>
</reference>
<dbReference type="NCBIfam" id="TIGR00730">
    <property type="entry name" value="Rossman fold protein, TIGR00730 family"/>
    <property type="match status" value="1"/>
</dbReference>
<dbReference type="InterPro" id="IPR052341">
    <property type="entry name" value="LOG_family_nucleotidases"/>
</dbReference>
<dbReference type="Pfam" id="PF03641">
    <property type="entry name" value="Lysine_decarbox"/>
    <property type="match status" value="1"/>
</dbReference>
<dbReference type="InterPro" id="IPR005269">
    <property type="entry name" value="LOG"/>
</dbReference>
<dbReference type="PANTHER" id="PTHR43393:SF3">
    <property type="entry name" value="LYSINE DECARBOXYLASE-LIKE PROTEIN"/>
    <property type="match status" value="1"/>
</dbReference>
<dbReference type="AlphaFoldDB" id="A0A3B1BLT0"/>